<feature type="compositionally biased region" description="Basic residues" evidence="5">
    <location>
        <begin position="97"/>
        <end position="109"/>
    </location>
</feature>
<evidence type="ECO:0000313" key="8">
    <source>
        <dbReference type="Proteomes" id="UP001177670"/>
    </source>
</evidence>
<gene>
    <name evidence="7" type="ORF">K0M31_014583</name>
</gene>
<keyword evidence="4" id="KW-0406">Ion transport</keyword>
<evidence type="ECO:0000256" key="1">
    <source>
        <dbReference type="ARBA" id="ARBA00022729"/>
    </source>
</evidence>
<evidence type="ECO:0000256" key="5">
    <source>
        <dbReference type="SAM" id="MobiDB-lite"/>
    </source>
</evidence>
<protein>
    <recommendedName>
        <fullName evidence="6">Calx-beta domain-containing protein</fullName>
    </recommendedName>
</protein>
<dbReference type="Gene3D" id="2.60.40.2030">
    <property type="match status" value="1"/>
</dbReference>
<organism evidence="7 8">
    <name type="scientific">Melipona bicolor</name>
    <dbReference type="NCBI Taxonomy" id="60889"/>
    <lineage>
        <taxon>Eukaryota</taxon>
        <taxon>Metazoa</taxon>
        <taxon>Ecdysozoa</taxon>
        <taxon>Arthropoda</taxon>
        <taxon>Hexapoda</taxon>
        <taxon>Insecta</taxon>
        <taxon>Pterygota</taxon>
        <taxon>Neoptera</taxon>
        <taxon>Endopterygota</taxon>
        <taxon>Hymenoptera</taxon>
        <taxon>Apocrita</taxon>
        <taxon>Aculeata</taxon>
        <taxon>Apoidea</taxon>
        <taxon>Anthophila</taxon>
        <taxon>Apidae</taxon>
        <taxon>Melipona</taxon>
    </lineage>
</organism>
<sequence>MKNRFLNIKPMLNQRTVSTHSISSKDITRNKLIKKTLKNFLTKVSSEEWLVSRTGVPKDSVVSQGDDSFSFFGQRDGDSISARSRKSEPGRLGSPLKNRKRIRSARRRAERASAGRAASRDNKLIIVGERIFQLSLGPDGTRNFITAQIARTKGNWPLVRGHSPIERPSHELEEPRESSRSPAILENPRLLQLSNASQPAMLVSPSLATVMILDDDHSGVFGFPERDVDLVESVGQYPLRIVRYSGARGRVVVPYRTVEGTAKPGKQYMHTEGSLTFEDNQTE</sequence>
<dbReference type="InterPro" id="IPR051171">
    <property type="entry name" value="CaCA"/>
</dbReference>
<dbReference type="PANTHER" id="PTHR11878:SF65">
    <property type="entry name" value="NA_CA-EXCHANGE PROTEIN, ISOFORM G"/>
    <property type="match status" value="1"/>
</dbReference>
<dbReference type="AlphaFoldDB" id="A0AA40KUA7"/>
<evidence type="ECO:0000256" key="4">
    <source>
        <dbReference type="ARBA" id="ARBA00023065"/>
    </source>
</evidence>
<evidence type="ECO:0000256" key="2">
    <source>
        <dbReference type="ARBA" id="ARBA00022737"/>
    </source>
</evidence>
<dbReference type="EMBL" id="JAHYIQ010000004">
    <property type="protein sequence ID" value="KAK1133230.1"/>
    <property type="molecule type" value="Genomic_DNA"/>
</dbReference>
<dbReference type="SMART" id="SM00237">
    <property type="entry name" value="Calx_beta"/>
    <property type="match status" value="1"/>
</dbReference>
<dbReference type="InterPro" id="IPR038081">
    <property type="entry name" value="CalX-like_sf"/>
</dbReference>
<keyword evidence="1" id="KW-0732">Signal</keyword>
<dbReference type="PANTHER" id="PTHR11878">
    <property type="entry name" value="SODIUM/CALCIUM EXCHANGER"/>
    <property type="match status" value="1"/>
</dbReference>
<dbReference type="Pfam" id="PF03160">
    <property type="entry name" value="Calx-beta"/>
    <property type="match status" value="1"/>
</dbReference>
<keyword evidence="4" id="KW-0813">Transport</keyword>
<comment type="caution">
    <text evidence="7">The sequence shown here is derived from an EMBL/GenBank/DDBJ whole genome shotgun (WGS) entry which is preliminary data.</text>
</comment>
<feature type="region of interest" description="Disordered" evidence="5">
    <location>
        <begin position="73"/>
        <end position="115"/>
    </location>
</feature>
<dbReference type="GO" id="GO:0042383">
    <property type="term" value="C:sarcolemma"/>
    <property type="evidence" value="ECO:0007669"/>
    <property type="project" value="TreeGrafter"/>
</dbReference>
<evidence type="ECO:0000259" key="6">
    <source>
        <dbReference type="SMART" id="SM00237"/>
    </source>
</evidence>
<evidence type="ECO:0000256" key="3">
    <source>
        <dbReference type="ARBA" id="ARBA00022837"/>
    </source>
</evidence>
<dbReference type="GO" id="GO:0098794">
    <property type="term" value="C:postsynapse"/>
    <property type="evidence" value="ECO:0007669"/>
    <property type="project" value="TreeGrafter"/>
</dbReference>
<keyword evidence="3" id="KW-0106">Calcium</keyword>
<keyword evidence="2" id="KW-0677">Repeat</keyword>
<dbReference type="SUPFAM" id="SSF141072">
    <property type="entry name" value="CalX-like"/>
    <property type="match status" value="1"/>
</dbReference>
<dbReference type="GO" id="GO:0098703">
    <property type="term" value="P:calcium ion import across plasma membrane"/>
    <property type="evidence" value="ECO:0007669"/>
    <property type="project" value="TreeGrafter"/>
</dbReference>
<proteinExistence type="predicted"/>
<dbReference type="GO" id="GO:0030424">
    <property type="term" value="C:axon"/>
    <property type="evidence" value="ECO:0007669"/>
    <property type="project" value="TreeGrafter"/>
</dbReference>
<dbReference type="Proteomes" id="UP001177670">
    <property type="component" value="Unassembled WGS sequence"/>
</dbReference>
<feature type="domain" description="Calx-beta" evidence="6">
    <location>
        <begin position="208"/>
        <end position="283"/>
    </location>
</feature>
<accession>A0AA40KUA7</accession>
<dbReference type="GO" id="GO:0005432">
    <property type="term" value="F:calcium:sodium antiporter activity"/>
    <property type="evidence" value="ECO:0007669"/>
    <property type="project" value="TreeGrafter"/>
</dbReference>
<evidence type="ECO:0000313" key="7">
    <source>
        <dbReference type="EMBL" id="KAK1133230.1"/>
    </source>
</evidence>
<name>A0AA40KUA7_9HYME</name>
<keyword evidence="8" id="KW-1185">Reference proteome</keyword>
<feature type="compositionally biased region" description="Basic and acidic residues" evidence="5">
    <location>
        <begin position="163"/>
        <end position="179"/>
    </location>
</feature>
<dbReference type="InterPro" id="IPR003644">
    <property type="entry name" value="Calx_beta"/>
</dbReference>
<reference evidence="7" key="1">
    <citation type="submission" date="2021-10" db="EMBL/GenBank/DDBJ databases">
        <title>Melipona bicolor Genome sequencing and assembly.</title>
        <authorList>
            <person name="Araujo N.S."/>
            <person name="Arias M.C."/>
        </authorList>
    </citation>
    <scope>NUCLEOTIDE SEQUENCE</scope>
    <source>
        <strain evidence="7">USP_2M_L1-L4_2017</strain>
        <tissue evidence="7">Whole body</tissue>
    </source>
</reference>
<feature type="region of interest" description="Disordered" evidence="5">
    <location>
        <begin position="160"/>
        <end position="183"/>
    </location>
</feature>
<dbReference type="GO" id="GO:0007154">
    <property type="term" value="P:cell communication"/>
    <property type="evidence" value="ECO:0007669"/>
    <property type="project" value="InterPro"/>
</dbReference>